<dbReference type="CDD" id="cd10428">
    <property type="entry name" value="LFG_like"/>
    <property type="match status" value="1"/>
</dbReference>
<dbReference type="PANTHER" id="PTHR23291:SF35">
    <property type="entry name" value="PROTEIN LIFEGUARD 3"/>
    <property type="match status" value="1"/>
</dbReference>
<feature type="transmembrane region" description="Helical" evidence="5">
    <location>
        <begin position="167"/>
        <end position="184"/>
    </location>
</feature>
<accession>A0A4W3H948</accession>
<evidence type="ECO:0000256" key="5">
    <source>
        <dbReference type="RuleBase" id="RU004379"/>
    </source>
</evidence>
<evidence type="ECO:0000256" key="3">
    <source>
        <dbReference type="ARBA" id="ARBA00022989"/>
    </source>
</evidence>
<dbReference type="Proteomes" id="UP000314986">
    <property type="component" value="Unassembled WGS sequence"/>
</dbReference>
<dbReference type="GO" id="GO:0005783">
    <property type="term" value="C:endoplasmic reticulum"/>
    <property type="evidence" value="ECO:0007669"/>
    <property type="project" value="TreeGrafter"/>
</dbReference>
<reference evidence="7" key="4">
    <citation type="submission" date="2025-08" db="UniProtKB">
        <authorList>
            <consortium name="Ensembl"/>
        </authorList>
    </citation>
    <scope>IDENTIFICATION</scope>
</reference>
<dbReference type="Pfam" id="PF01027">
    <property type="entry name" value="Bax1-I"/>
    <property type="match status" value="1"/>
</dbReference>
<evidence type="ECO:0000256" key="2">
    <source>
        <dbReference type="ARBA" id="ARBA00022692"/>
    </source>
</evidence>
<dbReference type="PANTHER" id="PTHR23291">
    <property type="entry name" value="BAX INHIBITOR-RELATED"/>
    <property type="match status" value="1"/>
</dbReference>
<dbReference type="GO" id="GO:0005794">
    <property type="term" value="C:Golgi apparatus"/>
    <property type="evidence" value="ECO:0007669"/>
    <property type="project" value="TreeGrafter"/>
</dbReference>
<name>A0A4W3H948_CALMI</name>
<proteinExistence type="inferred from homology"/>
<dbReference type="InterPro" id="IPR006214">
    <property type="entry name" value="Bax_inhibitor_1-related"/>
</dbReference>
<feature type="transmembrane region" description="Helical" evidence="5">
    <location>
        <begin position="228"/>
        <end position="252"/>
    </location>
</feature>
<dbReference type="GO" id="GO:0016020">
    <property type="term" value="C:membrane"/>
    <property type="evidence" value="ECO:0007669"/>
    <property type="project" value="UniProtKB-SubCell"/>
</dbReference>
<dbReference type="Ensembl" id="ENSCMIT00000013686.1">
    <property type="protein sequence ID" value="ENSCMIP00000013393.1"/>
    <property type="gene ID" value="ENSCMIG00000006727.1"/>
</dbReference>
<feature type="region of interest" description="Disordered" evidence="6">
    <location>
        <begin position="69"/>
        <end position="92"/>
    </location>
</feature>
<comment type="subcellular location">
    <subcellularLocation>
        <location evidence="1">Membrane</location>
        <topology evidence="1">Multi-pass membrane protein</topology>
    </subcellularLocation>
</comment>
<dbReference type="GO" id="GO:2001234">
    <property type="term" value="P:negative regulation of apoptotic signaling pathway"/>
    <property type="evidence" value="ECO:0007669"/>
    <property type="project" value="TreeGrafter"/>
</dbReference>
<evidence type="ECO:0000313" key="8">
    <source>
        <dbReference type="Proteomes" id="UP000314986"/>
    </source>
</evidence>
<dbReference type="AlphaFoldDB" id="A0A4W3H948"/>
<feature type="transmembrane region" description="Helical" evidence="5">
    <location>
        <begin position="108"/>
        <end position="129"/>
    </location>
</feature>
<dbReference type="InParanoid" id="A0A4W3H948"/>
<dbReference type="OMA" id="HPINCIV"/>
<evidence type="ECO:0000256" key="4">
    <source>
        <dbReference type="ARBA" id="ARBA00023136"/>
    </source>
</evidence>
<feature type="transmembrane region" description="Helical" evidence="5">
    <location>
        <begin position="196"/>
        <end position="216"/>
    </location>
</feature>
<protein>
    <submittedName>
        <fullName evidence="7">Transmembrane BAX inhibitor motif containing 1a</fullName>
    </submittedName>
</protein>
<organism evidence="7 8">
    <name type="scientific">Callorhinchus milii</name>
    <name type="common">Ghost shark</name>
    <dbReference type="NCBI Taxonomy" id="7868"/>
    <lineage>
        <taxon>Eukaryota</taxon>
        <taxon>Metazoa</taxon>
        <taxon>Chordata</taxon>
        <taxon>Craniata</taxon>
        <taxon>Vertebrata</taxon>
        <taxon>Chondrichthyes</taxon>
        <taxon>Holocephali</taxon>
        <taxon>Chimaeriformes</taxon>
        <taxon>Callorhinchidae</taxon>
        <taxon>Callorhinchus</taxon>
    </lineage>
</organism>
<feature type="transmembrane region" description="Helical" evidence="5">
    <location>
        <begin position="141"/>
        <end position="160"/>
    </location>
</feature>
<dbReference type="GeneTree" id="ENSGT01050000244890"/>
<reference evidence="8" key="2">
    <citation type="journal article" date="2007" name="PLoS Biol.">
        <title>Survey sequencing and comparative analysis of the elephant shark (Callorhinchus milii) genome.</title>
        <authorList>
            <person name="Venkatesh B."/>
            <person name="Kirkness E.F."/>
            <person name="Loh Y.H."/>
            <person name="Halpern A.L."/>
            <person name="Lee A.P."/>
            <person name="Johnson J."/>
            <person name="Dandona N."/>
            <person name="Viswanathan L.D."/>
            <person name="Tay A."/>
            <person name="Venter J.C."/>
            <person name="Strausberg R.L."/>
            <person name="Brenner S."/>
        </authorList>
    </citation>
    <scope>NUCLEOTIDE SEQUENCE [LARGE SCALE GENOMIC DNA]</scope>
</reference>
<keyword evidence="3 5" id="KW-1133">Transmembrane helix</keyword>
<sequence length="317" mass="33976">MAYPPAGNMAYPPAGNMAYPPAGNVGYPPAGNMGYPPGGMMGAPPAGSPGYPGGGFPIPPTLPLNPSWPGPGSGPYGSSGSSTHPESEGFTSSSWSTTAVRHAFIRKVYLILTAQLSVTVAIVAAFTFSESVQKFVQGNSALYWTAYGVFIVVYLVLICCEGPRRRFPWNVILLAIFTLAMSYLTGTIASYYSTKSVFMCLGITTLVCLGVTLFCFQTKVDFTSCTGLFCALGIGLFVGGIVISIVLSFKYIPWLHSLYAAAAAVIFTLFLAFDTQLILGNRKHSISPEEYVYAALRLYTDMVQIFINLLQLFGSRE</sequence>
<evidence type="ECO:0000313" key="7">
    <source>
        <dbReference type="Ensembl" id="ENSCMIP00000013393.1"/>
    </source>
</evidence>
<evidence type="ECO:0000256" key="6">
    <source>
        <dbReference type="SAM" id="MobiDB-lite"/>
    </source>
</evidence>
<reference evidence="8" key="3">
    <citation type="journal article" date="2014" name="Nature">
        <title>Elephant shark genome provides unique insights into gnathostome evolution.</title>
        <authorList>
            <consortium name="International Elephant Shark Genome Sequencing Consortium"/>
            <person name="Venkatesh B."/>
            <person name="Lee A.P."/>
            <person name="Ravi V."/>
            <person name="Maurya A.K."/>
            <person name="Lian M.M."/>
            <person name="Swann J.B."/>
            <person name="Ohta Y."/>
            <person name="Flajnik M.F."/>
            <person name="Sutoh Y."/>
            <person name="Kasahara M."/>
            <person name="Hoon S."/>
            <person name="Gangu V."/>
            <person name="Roy S.W."/>
            <person name="Irimia M."/>
            <person name="Korzh V."/>
            <person name="Kondrychyn I."/>
            <person name="Lim Z.W."/>
            <person name="Tay B.H."/>
            <person name="Tohari S."/>
            <person name="Kong K.W."/>
            <person name="Ho S."/>
            <person name="Lorente-Galdos B."/>
            <person name="Quilez J."/>
            <person name="Marques-Bonet T."/>
            <person name="Raney B.J."/>
            <person name="Ingham P.W."/>
            <person name="Tay A."/>
            <person name="Hillier L.W."/>
            <person name="Minx P."/>
            <person name="Boehm T."/>
            <person name="Wilson R.K."/>
            <person name="Brenner S."/>
            <person name="Warren W.C."/>
        </authorList>
    </citation>
    <scope>NUCLEOTIDE SEQUENCE [LARGE SCALE GENOMIC DNA]</scope>
</reference>
<evidence type="ECO:0000256" key="1">
    <source>
        <dbReference type="ARBA" id="ARBA00004141"/>
    </source>
</evidence>
<keyword evidence="8" id="KW-1185">Reference proteome</keyword>
<reference evidence="8" key="1">
    <citation type="journal article" date="2006" name="Science">
        <title>Ancient noncoding elements conserved in the human genome.</title>
        <authorList>
            <person name="Venkatesh B."/>
            <person name="Kirkness E.F."/>
            <person name="Loh Y.H."/>
            <person name="Halpern A.L."/>
            <person name="Lee A.P."/>
            <person name="Johnson J."/>
            <person name="Dandona N."/>
            <person name="Viswanathan L.D."/>
            <person name="Tay A."/>
            <person name="Venter J.C."/>
            <person name="Strausberg R.L."/>
            <person name="Brenner S."/>
        </authorList>
    </citation>
    <scope>NUCLEOTIDE SEQUENCE [LARGE SCALE GENOMIC DNA]</scope>
</reference>
<keyword evidence="4 5" id="KW-0472">Membrane</keyword>
<keyword evidence="2 5" id="KW-0812">Transmembrane</keyword>
<reference evidence="7" key="5">
    <citation type="submission" date="2025-09" db="UniProtKB">
        <authorList>
            <consortium name="Ensembl"/>
        </authorList>
    </citation>
    <scope>IDENTIFICATION</scope>
</reference>
<comment type="similarity">
    <text evidence="5">Belongs to the BI1 family.</text>
</comment>
<feature type="transmembrane region" description="Helical" evidence="5">
    <location>
        <begin position="258"/>
        <end position="279"/>
    </location>
</feature>
<dbReference type="FunCoup" id="A0A4W3H948">
    <property type="interactions" value="34"/>
</dbReference>